<evidence type="ECO:0000259" key="1">
    <source>
        <dbReference type="Pfam" id="PF01575"/>
    </source>
</evidence>
<dbReference type="STRING" id="1454003.AW10_01587"/>
<comment type="caution">
    <text evidence="2">The sequence shown here is derived from an EMBL/GenBank/DDBJ whole genome shotgun (WGS) entry which is preliminary data.</text>
</comment>
<evidence type="ECO:0000313" key="2">
    <source>
        <dbReference type="EMBL" id="EXI80973.1"/>
    </source>
</evidence>
<organism evidence="2 3">
    <name type="scientific">Candidatus Accumulibacter appositus</name>
    <dbReference type="NCBI Taxonomy" id="1454003"/>
    <lineage>
        <taxon>Bacteria</taxon>
        <taxon>Pseudomonadati</taxon>
        <taxon>Pseudomonadota</taxon>
        <taxon>Betaproteobacteria</taxon>
        <taxon>Candidatus Accumulibacter</taxon>
    </lineage>
</organism>
<dbReference type="PANTHER" id="PTHR43664">
    <property type="entry name" value="MONOAMINE OXIDASE-RELATED"/>
    <property type="match status" value="1"/>
</dbReference>
<dbReference type="Pfam" id="PF01575">
    <property type="entry name" value="MaoC_dehydratas"/>
    <property type="match status" value="1"/>
</dbReference>
<name>A0A011NEB3_9PROT</name>
<sequence>MTMTIPNFDAINVGDEIPSFTTEPVSRLTLALYATGSGDHHPLHLDQDYVRSKGMKDVFAHGMLGMAYLGRLLTQWVPQEAIRTFGVRFTAITWVGESMVCTGKVVEKLEQNGEKCVRLELTCANEQGEAKHKADAVVALA</sequence>
<dbReference type="SUPFAM" id="SSF54637">
    <property type="entry name" value="Thioesterase/thiol ester dehydrase-isomerase"/>
    <property type="match status" value="1"/>
</dbReference>
<evidence type="ECO:0000313" key="3">
    <source>
        <dbReference type="Proteomes" id="UP000021816"/>
    </source>
</evidence>
<gene>
    <name evidence="2" type="ORF">AW10_01587</name>
</gene>
<dbReference type="PANTHER" id="PTHR43664:SF1">
    <property type="entry name" value="BETA-METHYLMALYL-COA DEHYDRATASE"/>
    <property type="match status" value="1"/>
</dbReference>
<dbReference type="InterPro" id="IPR002539">
    <property type="entry name" value="MaoC-like_dom"/>
</dbReference>
<proteinExistence type="predicted"/>
<dbReference type="Gene3D" id="3.10.129.10">
    <property type="entry name" value="Hotdog Thioesterase"/>
    <property type="match status" value="1"/>
</dbReference>
<feature type="domain" description="MaoC-like" evidence="1">
    <location>
        <begin position="21"/>
        <end position="119"/>
    </location>
</feature>
<dbReference type="InterPro" id="IPR029069">
    <property type="entry name" value="HotDog_dom_sf"/>
</dbReference>
<dbReference type="AlphaFoldDB" id="A0A011NEB3"/>
<protein>
    <submittedName>
        <fullName evidence="2">(3R)-hydroxyacyl-ACP dehydratase subunit HadB</fullName>
    </submittedName>
</protein>
<reference evidence="2 3" key="1">
    <citation type="submission" date="2014-02" db="EMBL/GenBank/DDBJ databases">
        <title>Expanding our view of genomic diversity in Candidatus Accumulibacter clades.</title>
        <authorList>
            <person name="Skennerton C.T."/>
            <person name="Barr J.J."/>
            <person name="Slater F.R."/>
            <person name="Bond P.L."/>
            <person name="Tyson G.W."/>
        </authorList>
    </citation>
    <scope>NUCLEOTIDE SEQUENCE [LARGE SCALE GENOMIC DNA]</scope>
    <source>
        <strain evidence="3">BA-92</strain>
    </source>
</reference>
<accession>A0A011NEB3</accession>
<dbReference type="EMBL" id="JEMX01000028">
    <property type="protein sequence ID" value="EXI80973.1"/>
    <property type="molecule type" value="Genomic_DNA"/>
</dbReference>
<dbReference type="Proteomes" id="UP000021816">
    <property type="component" value="Unassembled WGS sequence"/>
</dbReference>
<dbReference type="InterPro" id="IPR052342">
    <property type="entry name" value="MCH/BMMD"/>
</dbReference>
<dbReference type="PATRIC" id="fig|1454003.3.peg.1638"/>